<dbReference type="Proteomes" id="UP000189796">
    <property type="component" value="Chromosome I"/>
</dbReference>
<dbReference type="OrthoDB" id="9865736at2"/>
<sequence length="105" mass="10718">MSIPTNITTELTNLQAQVAAAAPLASASRATVLAIKLNAAQLVTDVQSALVAPNNMLDTWTAPPDPPAMIAGIEGLLAASQDQSNLALMRGVTGRAASNLEQLPS</sequence>
<protein>
    <submittedName>
        <fullName evidence="1">Uncharacterized protein</fullName>
    </submittedName>
</protein>
<dbReference type="RefSeq" id="WP_079602030.1">
    <property type="nucleotide sequence ID" value="NZ_LT670817.1"/>
</dbReference>
<evidence type="ECO:0000313" key="2">
    <source>
        <dbReference type="Proteomes" id="UP000189796"/>
    </source>
</evidence>
<dbReference type="AlphaFoldDB" id="A0A1M5NST3"/>
<organism evidence="1 2">
    <name type="scientific">Bradyrhizobium erythrophlei</name>
    <dbReference type="NCBI Taxonomy" id="1437360"/>
    <lineage>
        <taxon>Bacteria</taxon>
        <taxon>Pseudomonadati</taxon>
        <taxon>Pseudomonadota</taxon>
        <taxon>Alphaproteobacteria</taxon>
        <taxon>Hyphomicrobiales</taxon>
        <taxon>Nitrobacteraceae</taxon>
        <taxon>Bradyrhizobium</taxon>
    </lineage>
</organism>
<reference evidence="1 2" key="1">
    <citation type="submission" date="2016-11" db="EMBL/GenBank/DDBJ databases">
        <authorList>
            <person name="Jaros S."/>
            <person name="Januszkiewicz K."/>
            <person name="Wedrychowicz H."/>
        </authorList>
    </citation>
    <scope>NUCLEOTIDE SEQUENCE [LARGE SCALE GENOMIC DNA]</scope>
    <source>
        <strain evidence="1 2">GAS138</strain>
    </source>
</reference>
<name>A0A1M5NST3_9BRAD</name>
<dbReference type="EMBL" id="LT670817">
    <property type="protein sequence ID" value="SHG92023.1"/>
    <property type="molecule type" value="Genomic_DNA"/>
</dbReference>
<gene>
    <name evidence="1" type="ORF">SAMN05443248_3087</name>
</gene>
<proteinExistence type="predicted"/>
<evidence type="ECO:0000313" key="1">
    <source>
        <dbReference type="EMBL" id="SHG92023.1"/>
    </source>
</evidence>
<accession>A0A1M5NST3</accession>